<evidence type="ECO:0000256" key="1">
    <source>
        <dbReference type="SAM" id="MobiDB-lite"/>
    </source>
</evidence>
<feature type="transmembrane region" description="Helical" evidence="2">
    <location>
        <begin position="359"/>
        <end position="379"/>
    </location>
</feature>
<keyword evidence="4" id="KW-1185">Reference proteome</keyword>
<dbReference type="RefSeq" id="WP_113859478.1">
    <property type="nucleotide sequence ID" value="NZ_PDCG01000001.1"/>
</dbReference>
<evidence type="ECO:0008006" key="5">
    <source>
        <dbReference type="Google" id="ProtNLM"/>
    </source>
</evidence>
<dbReference type="EMBL" id="PDCG01000001">
    <property type="protein sequence ID" value="RBP98504.1"/>
    <property type="molecule type" value="Genomic_DNA"/>
</dbReference>
<evidence type="ECO:0000313" key="3">
    <source>
        <dbReference type="EMBL" id="RBP98504.1"/>
    </source>
</evidence>
<feature type="region of interest" description="Disordered" evidence="1">
    <location>
        <begin position="1"/>
        <end position="27"/>
    </location>
</feature>
<protein>
    <recommendedName>
        <fullName evidence="5">Polymerase</fullName>
    </recommendedName>
</protein>
<gene>
    <name evidence="3" type="ORF">CRD60_01160</name>
</gene>
<feature type="transmembrane region" description="Helical" evidence="2">
    <location>
        <begin position="190"/>
        <end position="210"/>
    </location>
</feature>
<reference evidence="3 4" key="1">
    <citation type="submission" date="2017-10" db="EMBL/GenBank/DDBJ databases">
        <title>Bifidobacterium xylocopum sp. nov. and Bifidobacterium aemilianum sp. nov., from the carpenter bee (Xylocopa violacea) digestive tract.</title>
        <authorList>
            <person name="Alberoni D."/>
            <person name="Baffoni L."/>
            <person name="Di Gioia D."/>
            <person name="Gaggia F."/>
            <person name="Biavati B."/>
        </authorList>
    </citation>
    <scope>NUCLEOTIDE SEQUENCE [LARGE SCALE GENOMIC DNA]</scope>
    <source>
        <strain evidence="3 4">XV10</strain>
    </source>
</reference>
<sequence>MTMSRNGIDPGPVPPPPTGKRLQTQASRQPAHAARRGIGRIHRPSLTNSCYYLALAYYTAATLLSYSFFISRPIIHLLCGDSKRVLILCIVLIIINECLNEPKYSFLGTLVFLPLMLTCSLVTINTGNPMTLAILFFVYGGRRLNLTRVLEVAIAVSLLTAAVIVLSSQAGMITDYIQVTDERRRHFLGFLYALHGPQVIFNCMLSYIVAKQEKIRPLPLLSLVLLSLGGYLLTNSRSLTFMSLLAAVMAGLYTLFYRRIRQSSVQYWIHLIPAILTFPILAVLSFYIPLQYTAGNGMMAQLNRALGYRLSLAKDALQSHDLHLFGDHISWSGGGITPKGQANNIADYNYVDSSYIKGALDYGIIFMGLALAIWTLLMIRSVRRRQYIVIPIFLILALHATADDLFLRLCFNSLWLCAIWLVQDLERWSGTEWVEHRLQHIRRKLGFMPSHASRRSL</sequence>
<name>A0A366K9X4_9BIFI</name>
<keyword evidence="2" id="KW-0472">Membrane</keyword>
<feature type="transmembrane region" description="Helical" evidence="2">
    <location>
        <begin position="386"/>
        <end position="402"/>
    </location>
</feature>
<organism evidence="3 4">
    <name type="scientific">Bifidobacterium aemilianum</name>
    <dbReference type="NCBI Taxonomy" id="2493120"/>
    <lineage>
        <taxon>Bacteria</taxon>
        <taxon>Bacillati</taxon>
        <taxon>Actinomycetota</taxon>
        <taxon>Actinomycetes</taxon>
        <taxon>Bifidobacteriales</taxon>
        <taxon>Bifidobacteriaceae</taxon>
        <taxon>Bifidobacterium</taxon>
    </lineage>
</organism>
<feature type="transmembrane region" description="Helical" evidence="2">
    <location>
        <begin position="51"/>
        <end position="70"/>
    </location>
</feature>
<dbReference type="OrthoDB" id="2208602at2"/>
<feature type="transmembrane region" description="Helical" evidence="2">
    <location>
        <begin position="217"/>
        <end position="233"/>
    </location>
</feature>
<dbReference type="Proteomes" id="UP000252530">
    <property type="component" value="Unassembled WGS sequence"/>
</dbReference>
<comment type="caution">
    <text evidence="3">The sequence shown here is derived from an EMBL/GenBank/DDBJ whole genome shotgun (WGS) entry which is preliminary data.</text>
</comment>
<keyword evidence="2" id="KW-1133">Transmembrane helix</keyword>
<dbReference type="AlphaFoldDB" id="A0A366K9X4"/>
<evidence type="ECO:0000313" key="4">
    <source>
        <dbReference type="Proteomes" id="UP000252530"/>
    </source>
</evidence>
<accession>A0A366K9X4</accession>
<feature type="transmembrane region" description="Helical" evidence="2">
    <location>
        <begin position="239"/>
        <end position="256"/>
    </location>
</feature>
<keyword evidence="2" id="KW-0812">Transmembrane</keyword>
<feature type="transmembrane region" description="Helical" evidence="2">
    <location>
        <begin position="149"/>
        <end position="170"/>
    </location>
</feature>
<evidence type="ECO:0000256" key="2">
    <source>
        <dbReference type="SAM" id="Phobius"/>
    </source>
</evidence>
<feature type="transmembrane region" description="Helical" evidence="2">
    <location>
        <begin position="268"/>
        <end position="288"/>
    </location>
</feature>
<feature type="transmembrane region" description="Helical" evidence="2">
    <location>
        <begin position="111"/>
        <end position="137"/>
    </location>
</feature>
<proteinExistence type="predicted"/>